<comment type="caution">
    <text evidence="2">The sequence shown here is derived from an EMBL/GenBank/DDBJ whole genome shotgun (WGS) entry which is preliminary data.</text>
</comment>
<protein>
    <recommendedName>
        <fullName evidence="4">Metallopeptidase DUF4344</fullName>
    </recommendedName>
</protein>
<organism evidence="2 3">
    <name type="scientific">Streptomyces noursei</name>
    <name type="common">Streptomyces albulus</name>
    <dbReference type="NCBI Taxonomy" id="1971"/>
    <lineage>
        <taxon>Bacteria</taxon>
        <taxon>Bacillati</taxon>
        <taxon>Actinomycetota</taxon>
        <taxon>Actinomycetes</taxon>
        <taxon>Kitasatosporales</taxon>
        <taxon>Streptomycetaceae</taxon>
        <taxon>Streptomyces</taxon>
    </lineage>
</organism>
<evidence type="ECO:0000313" key="3">
    <source>
        <dbReference type="Proteomes" id="UP000236047"/>
    </source>
</evidence>
<keyword evidence="3" id="KW-1185">Reference proteome</keyword>
<dbReference type="PROSITE" id="PS51257">
    <property type="entry name" value="PROKAR_LIPOPROTEIN"/>
    <property type="match status" value="1"/>
</dbReference>
<evidence type="ECO:0000256" key="1">
    <source>
        <dbReference type="SAM" id="SignalP"/>
    </source>
</evidence>
<feature type="signal peptide" evidence="1">
    <location>
        <begin position="1"/>
        <end position="26"/>
    </location>
</feature>
<accession>A0A2N8PHF0</accession>
<dbReference type="EMBL" id="LJSN01000002">
    <property type="protein sequence ID" value="PNE40418.1"/>
    <property type="molecule type" value="Genomic_DNA"/>
</dbReference>
<evidence type="ECO:0008006" key="4">
    <source>
        <dbReference type="Google" id="ProtNLM"/>
    </source>
</evidence>
<dbReference type="InterPro" id="IPR025644">
    <property type="entry name" value="DUF4344"/>
</dbReference>
<gene>
    <name evidence="2" type="ORF">AOB60_05565</name>
</gene>
<keyword evidence="1" id="KW-0732">Signal</keyword>
<dbReference type="RefSeq" id="WP_102923017.1">
    <property type="nucleotide sequence ID" value="NZ_LJSN01000002.1"/>
</dbReference>
<dbReference type="AlphaFoldDB" id="A0A2N8PHF0"/>
<evidence type="ECO:0000313" key="2">
    <source>
        <dbReference type="EMBL" id="PNE40418.1"/>
    </source>
</evidence>
<dbReference type="Proteomes" id="UP000236047">
    <property type="component" value="Unassembled WGS sequence"/>
</dbReference>
<dbReference type="Pfam" id="PF14247">
    <property type="entry name" value="DUF4344"/>
    <property type="match status" value="1"/>
</dbReference>
<proteinExistence type="predicted"/>
<sequence length="284" mass="30512">MGRRTGNGTRALLTLALAAAVTGCAAGPDTTEAAEAAGRRSHGKAGAAGFAVQYRTGDKAARATAYLRSRRILEKAADRLNDTVKMPHRIPFVVRACGAAEPAYDPETGSIDFCVEHVDEIRDRFENAGRGADRPDGTGGRDAHVAAVLEETAYHEGAHALIDRLGLHFTGREEDVADQFAAVMLIGQGRAGDSKALTAATDYALAAEESPFDESDLLDEHSLDGQRAANYACYVYGAHPDRHEDLVGDGRRVTEDRAEGCPDEWQQARDGWRQLLTGHLKQSL</sequence>
<reference evidence="3" key="1">
    <citation type="submission" date="2015-09" db="EMBL/GenBank/DDBJ databases">
        <authorList>
            <person name="Graham D.E."/>
            <person name="Mahan K.M."/>
            <person name="Klingeman D.M."/>
            <person name="Fida T."/>
            <person name="Giannone R.J."/>
            <person name="Hettich R.L."/>
            <person name="Parry R.J."/>
            <person name="Spain J.C."/>
        </authorList>
    </citation>
    <scope>NUCLEOTIDE SEQUENCE [LARGE SCALE GENOMIC DNA]</scope>
    <source>
        <strain evidence="3">JCM 4701</strain>
    </source>
</reference>
<feature type="chain" id="PRO_5038807737" description="Metallopeptidase DUF4344" evidence="1">
    <location>
        <begin position="27"/>
        <end position="284"/>
    </location>
</feature>
<name>A0A2N8PHF0_STRNR</name>